<dbReference type="KEGG" id="adg:Adeg_1280"/>
<dbReference type="EMBL" id="CP001785">
    <property type="protein sequence ID" value="ACX52390.1"/>
    <property type="molecule type" value="Genomic_DNA"/>
</dbReference>
<dbReference type="eggNOG" id="COG5547">
    <property type="taxonomic scope" value="Bacteria"/>
</dbReference>
<sequence length="72" mass="8801">MDWEQWWEWIKEHRGKILGVGLGLLFGWFAIVYGFWKAVFVALCVTVGYFLGKKVDERTDWRRLWGRFFRSR</sequence>
<dbReference type="HOGENOM" id="CLU_192686_1_0_9"/>
<reference evidence="2 3" key="1">
    <citation type="submission" date="2009-10" db="EMBL/GenBank/DDBJ databases">
        <title>Complete sequence of chromosome of Ammonifex degensii KC4.</title>
        <authorList>
            <consortium name="US DOE Joint Genome Institute"/>
            <person name="Kerfeld C."/>
            <person name="Goodner B."/>
            <person name="Huber H."/>
            <person name="Stetter K."/>
            <person name="Lucas S."/>
            <person name="Copeland A."/>
            <person name="Lapidus A."/>
            <person name="Glavina del Rio T."/>
            <person name="Dalin E."/>
            <person name="Tice H."/>
            <person name="Bruce D."/>
            <person name="Goodwin L."/>
            <person name="Pitluck S."/>
            <person name="Saunders E."/>
            <person name="Brettin T."/>
            <person name="Detter J.C."/>
            <person name="Han C."/>
            <person name="Larimer F."/>
            <person name="Land M."/>
            <person name="Hauser L."/>
            <person name="Kyrpides N."/>
            <person name="Ovchinnikova G."/>
            <person name="Richardson P."/>
        </authorList>
    </citation>
    <scope>NUCLEOTIDE SEQUENCE [LARGE SCALE GENOMIC DNA]</scope>
    <source>
        <strain evidence="3">DSM 10501 / KC4</strain>
    </source>
</reference>
<keyword evidence="1" id="KW-0472">Membrane</keyword>
<accession>C9R7W1</accession>
<evidence type="ECO:0000256" key="1">
    <source>
        <dbReference type="SAM" id="Phobius"/>
    </source>
</evidence>
<dbReference type="STRING" id="429009.Adeg_1280"/>
<evidence type="ECO:0008006" key="4">
    <source>
        <dbReference type="Google" id="ProtNLM"/>
    </source>
</evidence>
<protein>
    <recommendedName>
        <fullName evidence="4">DUF2273 domain-containing protein</fullName>
    </recommendedName>
</protein>
<dbReference type="RefSeq" id="WP_015739267.1">
    <property type="nucleotide sequence ID" value="NC_013385.1"/>
</dbReference>
<dbReference type="AlphaFoldDB" id="C9R7W1"/>
<feature type="transmembrane region" description="Helical" evidence="1">
    <location>
        <begin position="20"/>
        <end position="52"/>
    </location>
</feature>
<dbReference type="OrthoDB" id="1727295at2"/>
<keyword evidence="1" id="KW-0812">Transmembrane</keyword>
<dbReference type="Proteomes" id="UP000002620">
    <property type="component" value="Chromosome"/>
</dbReference>
<keyword evidence="1" id="KW-1133">Transmembrane helix</keyword>
<keyword evidence="3" id="KW-1185">Reference proteome</keyword>
<dbReference type="Pfam" id="PF10031">
    <property type="entry name" value="DUF2273"/>
    <property type="match status" value="1"/>
</dbReference>
<evidence type="ECO:0000313" key="3">
    <source>
        <dbReference type="Proteomes" id="UP000002620"/>
    </source>
</evidence>
<gene>
    <name evidence="2" type="ordered locus">Adeg_1280</name>
</gene>
<proteinExistence type="predicted"/>
<name>C9R7W1_AMMDK</name>
<organism evidence="2 3">
    <name type="scientific">Ammonifex degensii (strain DSM 10501 / KC4)</name>
    <dbReference type="NCBI Taxonomy" id="429009"/>
    <lineage>
        <taxon>Bacteria</taxon>
        <taxon>Bacillati</taxon>
        <taxon>Bacillota</taxon>
        <taxon>Clostridia</taxon>
        <taxon>Thermoanaerobacterales</taxon>
        <taxon>Thermoanaerobacteraceae</taxon>
        <taxon>Ammonifex</taxon>
    </lineage>
</organism>
<dbReference type="InterPro" id="IPR018730">
    <property type="entry name" value="DUF2273"/>
</dbReference>
<evidence type="ECO:0000313" key="2">
    <source>
        <dbReference type="EMBL" id="ACX52390.1"/>
    </source>
</evidence>